<comment type="caution">
    <text evidence="4">The sequence shown here is derived from an EMBL/GenBank/DDBJ whole genome shotgun (WGS) entry which is preliminary data.</text>
</comment>
<dbReference type="Pfam" id="PF00583">
    <property type="entry name" value="Acetyltransf_1"/>
    <property type="match status" value="1"/>
</dbReference>
<evidence type="ECO:0000259" key="3">
    <source>
        <dbReference type="PROSITE" id="PS51186"/>
    </source>
</evidence>
<evidence type="ECO:0000313" key="4">
    <source>
        <dbReference type="EMBL" id="GIO66696.1"/>
    </source>
</evidence>
<proteinExistence type="predicted"/>
<keyword evidence="2" id="KW-0012">Acyltransferase</keyword>
<dbReference type="Proteomes" id="UP000680638">
    <property type="component" value="Unassembled WGS sequence"/>
</dbReference>
<name>A0ABQ4LTV0_9BACL</name>
<dbReference type="Gene3D" id="3.40.630.30">
    <property type="match status" value="1"/>
</dbReference>
<dbReference type="InterPro" id="IPR016181">
    <property type="entry name" value="Acyl_CoA_acyltransferase"/>
</dbReference>
<dbReference type="EMBL" id="BORW01000005">
    <property type="protein sequence ID" value="GIO66696.1"/>
    <property type="molecule type" value="Genomic_DNA"/>
</dbReference>
<dbReference type="PANTHER" id="PTHR43626:SF4">
    <property type="entry name" value="GCN5-RELATED N-ACETYLTRANSFERASE 2, CHLOROPLASTIC"/>
    <property type="match status" value="1"/>
</dbReference>
<keyword evidence="1" id="KW-0808">Transferase</keyword>
<feature type="domain" description="N-acetyltransferase" evidence="3">
    <location>
        <begin position="6"/>
        <end position="139"/>
    </location>
</feature>
<dbReference type="InterPro" id="IPR045039">
    <property type="entry name" value="NSI-like"/>
</dbReference>
<dbReference type="PANTHER" id="PTHR43626">
    <property type="entry name" value="ACYL-COA N-ACYLTRANSFERASE"/>
    <property type="match status" value="1"/>
</dbReference>
<sequence>MIQYQDHLRDITEASLAEGFFDGWPNPPSYAVFMQILRNASSCILAKDEQTGKVVGFITALSDGVLTAYIPLLEVVPAYQKQGIGQELTRRMIEKLKGIYMVDLLCDPDLQPFYEKLGMRKAQGMLIRNYEHQSGRTHPQ</sequence>
<reference evidence="4 5" key="1">
    <citation type="submission" date="2021-03" db="EMBL/GenBank/DDBJ databases">
        <title>Antimicrobial resistance genes in bacteria isolated from Japanese honey, and their potential for conferring macrolide and lincosamide resistance in the American foulbrood pathogen Paenibacillus larvae.</title>
        <authorList>
            <person name="Okamoto M."/>
            <person name="Kumagai M."/>
            <person name="Kanamori H."/>
            <person name="Takamatsu D."/>
        </authorList>
    </citation>
    <scope>NUCLEOTIDE SEQUENCE [LARGE SCALE GENOMIC DNA]</scope>
    <source>
        <strain evidence="4 5">J21TS3</strain>
    </source>
</reference>
<dbReference type="PROSITE" id="PS51186">
    <property type="entry name" value="GNAT"/>
    <property type="match status" value="1"/>
</dbReference>
<keyword evidence="5" id="KW-1185">Reference proteome</keyword>
<evidence type="ECO:0000313" key="5">
    <source>
        <dbReference type="Proteomes" id="UP000680638"/>
    </source>
</evidence>
<dbReference type="SUPFAM" id="SSF55729">
    <property type="entry name" value="Acyl-CoA N-acyltransferases (Nat)"/>
    <property type="match status" value="1"/>
</dbReference>
<evidence type="ECO:0000256" key="2">
    <source>
        <dbReference type="ARBA" id="ARBA00023315"/>
    </source>
</evidence>
<dbReference type="RefSeq" id="WP_212948758.1">
    <property type="nucleotide sequence ID" value="NZ_BORW01000005.1"/>
</dbReference>
<accession>A0ABQ4LTV0</accession>
<evidence type="ECO:0000256" key="1">
    <source>
        <dbReference type="ARBA" id="ARBA00022679"/>
    </source>
</evidence>
<dbReference type="InterPro" id="IPR000182">
    <property type="entry name" value="GNAT_dom"/>
</dbReference>
<protein>
    <submittedName>
        <fullName evidence="4">N-acetyltransferase</fullName>
    </submittedName>
</protein>
<dbReference type="CDD" id="cd04301">
    <property type="entry name" value="NAT_SF"/>
    <property type="match status" value="1"/>
</dbReference>
<gene>
    <name evidence="4" type="ORF">J21TS3_15170</name>
</gene>
<organism evidence="4 5">
    <name type="scientific">Paenibacillus cookii</name>
    <dbReference type="NCBI Taxonomy" id="157839"/>
    <lineage>
        <taxon>Bacteria</taxon>
        <taxon>Bacillati</taxon>
        <taxon>Bacillota</taxon>
        <taxon>Bacilli</taxon>
        <taxon>Bacillales</taxon>
        <taxon>Paenibacillaceae</taxon>
        <taxon>Paenibacillus</taxon>
    </lineage>
</organism>